<keyword evidence="3" id="KW-1185">Reference proteome</keyword>
<reference evidence="2 3" key="1">
    <citation type="submission" date="2017-03" db="EMBL/GenBank/DDBJ databases">
        <title>Widespread Adenine N6-methylation of Active Genes in Fungi.</title>
        <authorList>
            <consortium name="DOE Joint Genome Institute"/>
            <person name="Mondo S.J."/>
            <person name="Dannebaum R.O."/>
            <person name="Kuo R.C."/>
            <person name="Louie K.B."/>
            <person name="Bewick A.J."/>
            <person name="Labutti K."/>
            <person name="Haridas S."/>
            <person name="Kuo A."/>
            <person name="Salamov A."/>
            <person name="Ahrendt S.R."/>
            <person name="Lau R."/>
            <person name="Bowen B.P."/>
            <person name="Lipzen A."/>
            <person name="Sullivan W."/>
            <person name="Andreopoulos W.B."/>
            <person name="Clum A."/>
            <person name="Lindquist E."/>
            <person name="Daum C."/>
            <person name="Northen T.R."/>
            <person name="Ramamoorthy G."/>
            <person name="Schmitz R.J."/>
            <person name="Gryganskyi A."/>
            <person name="Culley D."/>
            <person name="Magnuson J."/>
            <person name="James T.Y."/>
            <person name="O'Malley M.A."/>
            <person name="Stajich J.E."/>
            <person name="Spatafora J.W."/>
            <person name="Visel A."/>
            <person name="Grigoriev I.V."/>
        </authorList>
    </citation>
    <scope>NUCLEOTIDE SEQUENCE [LARGE SCALE GENOMIC DNA]</scope>
    <source>
        <strain evidence="2 3">NRRL Y-17943</strain>
    </source>
</reference>
<comment type="caution">
    <text evidence="2">The sequence shown here is derived from an EMBL/GenBank/DDBJ whole genome shotgun (WGS) entry which is preliminary data.</text>
</comment>
<gene>
    <name evidence="2" type="ORF">BD324DRAFT_425567</name>
</gene>
<dbReference type="Proteomes" id="UP000193218">
    <property type="component" value="Unassembled WGS sequence"/>
</dbReference>
<feature type="region of interest" description="Disordered" evidence="1">
    <location>
        <begin position="82"/>
        <end position="106"/>
    </location>
</feature>
<proteinExistence type="predicted"/>
<dbReference type="EMBL" id="NBSH01000006">
    <property type="protein sequence ID" value="ORX37102.1"/>
    <property type="molecule type" value="Genomic_DNA"/>
</dbReference>
<feature type="compositionally biased region" description="Basic residues" evidence="1">
    <location>
        <begin position="196"/>
        <end position="210"/>
    </location>
</feature>
<sequence>MLALLFILPLVLAAPVPAPNPETDQKMMQIGNTRMTWTAAETDRTNNAFDDHHAIFQRDDDHDEIMSNPSFDSYLPRIAPAASPDEPKLYERDDMTKPRPKSMPVPDFMRADQVVSDILRAASGAGTNVATGENVGGKKAKAKRDLSLAEAIAGISSKIMHSMHDLYGPAAADKAKRSMGTGEDEQGMRRQGLVVQKRRAGTLRSRHLHP</sequence>
<evidence type="ECO:0000313" key="3">
    <source>
        <dbReference type="Proteomes" id="UP000193218"/>
    </source>
</evidence>
<dbReference type="RefSeq" id="XP_021871140.1">
    <property type="nucleotide sequence ID" value="XM_022012746.1"/>
</dbReference>
<protein>
    <submittedName>
        <fullName evidence="2">Uncharacterized protein</fullName>
    </submittedName>
</protein>
<dbReference type="InParanoid" id="A0A1Y1UGE5"/>
<feature type="compositionally biased region" description="Basic and acidic residues" evidence="1">
    <location>
        <begin position="85"/>
        <end position="97"/>
    </location>
</feature>
<feature type="region of interest" description="Disordered" evidence="1">
    <location>
        <begin position="173"/>
        <end position="210"/>
    </location>
</feature>
<organism evidence="2 3">
    <name type="scientific">Kockovaella imperatae</name>
    <dbReference type="NCBI Taxonomy" id="4999"/>
    <lineage>
        <taxon>Eukaryota</taxon>
        <taxon>Fungi</taxon>
        <taxon>Dikarya</taxon>
        <taxon>Basidiomycota</taxon>
        <taxon>Agaricomycotina</taxon>
        <taxon>Tremellomycetes</taxon>
        <taxon>Tremellales</taxon>
        <taxon>Cuniculitremaceae</taxon>
        <taxon>Kockovaella</taxon>
    </lineage>
</organism>
<accession>A0A1Y1UGE5</accession>
<name>A0A1Y1UGE5_9TREE</name>
<evidence type="ECO:0000313" key="2">
    <source>
        <dbReference type="EMBL" id="ORX37102.1"/>
    </source>
</evidence>
<evidence type="ECO:0000256" key="1">
    <source>
        <dbReference type="SAM" id="MobiDB-lite"/>
    </source>
</evidence>
<dbReference type="GeneID" id="33554554"/>
<dbReference type="AlphaFoldDB" id="A0A1Y1UGE5"/>